<accession>A0A6G1GBH2</accession>
<dbReference type="GO" id="GO:0005524">
    <property type="term" value="F:ATP binding"/>
    <property type="evidence" value="ECO:0007669"/>
    <property type="project" value="InterPro"/>
</dbReference>
<dbReference type="InterPro" id="IPR011009">
    <property type="entry name" value="Kinase-like_dom_sf"/>
</dbReference>
<dbReference type="GO" id="GO:0044773">
    <property type="term" value="P:mitotic DNA damage checkpoint signaling"/>
    <property type="evidence" value="ECO:0007669"/>
    <property type="project" value="TreeGrafter"/>
</dbReference>
<name>A0A6G1GBH2_9PEZI</name>
<evidence type="ECO:0000256" key="1">
    <source>
        <dbReference type="SAM" id="Phobius"/>
    </source>
</evidence>
<dbReference type="RefSeq" id="XP_033536917.1">
    <property type="nucleotide sequence ID" value="XM_033674164.1"/>
</dbReference>
<dbReference type="PROSITE" id="PS00108">
    <property type="entry name" value="PROTEIN_KINASE_ST"/>
    <property type="match status" value="1"/>
</dbReference>
<dbReference type="GO" id="GO:0004674">
    <property type="term" value="F:protein serine/threonine kinase activity"/>
    <property type="evidence" value="ECO:0007669"/>
    <property type="project" value="TreeGrafter"/>
</dbReference>
<feature type="transmembrane region" description="Helical" evidence="1">
    <location>
        <begin position="26"/>
        <end position="44"/>
    </location>
</feature>
<proteinExistence type="predicted"/>
<dbReference type="OrthoDB" id="5337378at2759"/>
<evidence type="ECO:0000313" key="3">
    <source>
        <dbReference type="EMBL" id="KAF1815286.1"/>
    </source>
</evidence>
<dbReference type="GO" id="GO:0005634">
    <property type="term" value="C:nucleus"/>
    <property type="evidence" value="ECO:0007669"/>
    <property type="project" value="TreeGrafter"/>
</dbReference>
<dbReference type="SMART" id="SM00220">
    <property type="entry name" value="S_TKc"/>
    <property type="match status" value="1"/>
</dbReference>
<protein>
    <recommendedName>
        <fullName evidence="2">Protein kinase domain-containing protein</fullName>
    </recommendedName>
</protein>
<dbReference type="EMBL" id="ML975151">
    <property type="protein sequence ID" value="KAF1815286.1"/>
    <property type="molecule type" value="Genomic_DNA"/>
</dbReference>
<evidence type="ECO:0000313" key="4">
    <source>
        <dbReference type="Proteomes" id="UP000504638"/>
    </source>
</evidence>
<reference evidence="5" key="2">
    <citation type="submission" date="2020-04" db="EMBL/GenBank/DDBJ databases">
        <authorList>
            <consortium name="NCBI Genome Project"/>
        </authorList>
    </citation>
    <scope>NUCLEOTIDE SEQUENCE</scope>
    <source>
        <strain evidence="5">CBS 781.70</strain>
    </source>
</reference>
<keyword evidence="1" id="KW-1133">Transmembrane helix</keyword>
<dbReference type="AlphaFoldDB" id="A0A6G1GBH2"/>
<dbReference type="PANTHER" id="PTHR44167">
    <property type="entry name" value="OVARIAN-SPECIFIC SERINE/THREONINE-PROTEIN KINASE LOK-RELATED"/>
    <property type="match status" value="1"/>
</dbReference>
<dbReference type="SUPFAM" id="SSF56112">
    <property type="entry name" value="Protein kinase-like (PK-like)"/>
    <property type="match status" value="1"/>
</dbReference>
<keyword evidence="1" id="KW-0472">Membrane</keyword>
<reference evidence="5" key="3">
    <citation type="submission" date="2025-04" db="UniProtKB">
        <authorList>
            <consortium name="RefSeq"/>
        </authorList>
    </citation>
    <scope>IDENTIFICATION</scope>
    <source>
        <strain evidence="5">CBS 781.70</strain>
    </source>
</reference>
<dbReference type="InterPro" id="IPR000719">
    <property type="entry name" value="Prot_kinase_dom"/>
</dbReference>
<dbReference type="Pfam" id="PF00069">
    <property type="entry name" value="Pkinase"/>
    <property type="match status" value="1"/>
</dbReference>
<organism evidence="3">
    <name type="scientific">Eremomyces bilateralis CBS 781.70</name>
    <dbReference type="NCBI Taxonomy" id="1392243"/>
    <lineage>
        <taxon>Eukaryota</taxon>
        <taxon>Fungi</taxon>
        <taxon>Dikarya</taxon>
        <taxon>Ascomycota</taxon>
        <taxon>Pezizomycotina</taxon>
        <taxon>Dothideomycetes</taxon>
        <taxon>Dothideomycetes incertae sedis</taxon>
        <taxon>Eremomycetales</taxon>
        <taxon>Eremomycetaceae</taxon>
        <taxon>Eremomyces</taxon>
    </lineage>
</organism>
<dbReference type="PANTHER" id="PTHR44167:SF30">
    <property type="entry name" value="PHOSPHORYLASE KINASE"/>
    <property type="match status" value="1"/>
</dbReference>
<evidence type="ECO:0000313" key="5">
    <source>
        <dbReference type="RefSeq" id="XP_033536917.1"/>
    </source>
</evidence>
<keyword evidence="1" id="KW-0812">Transmembrane</keyword>
<reference evidence="3 5" key="1">
    <citation type="submission" date="2020-01" db="EMBL/GenBank/DDBJ databases">
        <authorList>
            <consortium name="DOE Joint Genome Institute"/>
            <person name="Haridas S."/>
            <person name="Albert R."/>
            <person name="Binder M."/>
            <person name="Bloem J."/>
            <person name="Labutti K."/>
            <person name="Salamov A."/>
            <person name="Andreopoulos B."/>
            <person name="Baker S.E."/>
            <person name="Barry K."/>
            <person name="Bills G."/>
            <person name="Bluhm B.H."/>
            <person name="Cannon C."/>
            <person name="Castanera R."/>
            <person name="Culley D.E."/>
            <person name="Daum C."/>
            <person name="Ezra D."/>
            <person name="Gonzalez J.B."/>
            <person name="Henrissat B."/>
            <person name="Kuo A."/>
            <person name="Liang C."/>
            <person name="Lipzen A."/>
            <person name="Lutzoni F."/>
            <person name="Magnuson J."/>
            <person name="Mondo S."/>
            <person name="Nolan M."/>
            <person name="Ohm R."/>
            <person name="Pangilinan J."/>
            <person name="Park H.-J."/>
            <person name="Ramirez L."/>
            <person name="Alfaro M."/>
            <person name="Sun H."/>
            <person name="Tritt A."/>
            <person name="Yoshinaga Y."/>
            <person name="Zwiers L.-H."/>
            <person name="Turgeon B.G."/>
            <person name="Goodwin S.B."/>
            <person name="Spatafora J.W."/>
            <person name="Crous P.W."/>
            <person name="Grigoriev I.V."/>
        </authorList>
    </citation>
    <scope>NUCLEOTIDE SEQUENCE</scope>
    <source>
        <strain evidence="3 5">CBS 781.70</strain>
    </source>
</reference>
<keyword evidence="4" id="KW-1185">Reference proteome</keyword>
<dbReference type="Proteomes" id="UP000504638">
    <property type="component" value="Unplaced"/>
</dbReference>
<dbReference type="GeneID" id="54414734"/>
<dbReference type="Gene3D" id="1.10.510.10">
    <property type="entry name" value="Transferase(Phosphotransferase) domain 1"/>
    <property type="match status" value="1"/>
</dbReference>
<sequence>MTVKGLTQIPHLHLRSYHYLGRRRRIAILVIGALVLITLFSPAVPQLRGYPLKWLPTSFESLHENLENLALPHPFRFWSGGEDGLDVDGRYLFQKNLAAGQEGSIGLYWDKETDETVAIKTFTSRHRNPIPLEIQERFMTATAQISHWPTEIEAGLLLSHLYRSSPPDIIDGSSPAAVPFTTPRDYFVIEYPYRYPAKSPVWHMVTSYLPSGSLKQFMRTARSRDRSMSISEYERLLRSTVFKDLFSNLQWLHDTGYCHNDIKPSNIFVEAGFSEDEDIPSRLLLGDLGNVREIDHPYYRSTIWGPERNQWVDCIANDVRRLLKSYLFYLRETVDRDWFDFELYAEREEWSRLYWSFIRSPGDVRHLRNLERDIQSPSLIFSAKSFAEPESDVDLDQLSLREREILDASVARELKCNSLGINFLDWWRLGGFWQPYVLEDNSRRRHI</sequence>
<dbReference type="PROSITE" id="PS50011">
    <property type="entry name" value="PROTEIN_KINASE_DOM"/>
    <property type="match status" value="1"/>
</dbReference>
<dbReference type="InterPro" id="IPR008271">
    <property type="entry name" value="Ser/Thr_kinase_AS"/>
</dbReference>
<evidence type="ECO:0000259" key="2">
    <source>
        <dbReference type="PROSITE" id="PS50011"/>
    </source>
</evidence>
<feature type="domain" description="Protein kinase" evidence="2">
    <location>
        <begin position="91"/>
        <end position="447"/>
    </location>
</feature>
<gene>
    <name evidence="3 5" type="ORF">P152DRAFT_181096</name>
</gene>